<dbReference type="RefSeq" id="WP_124968914.1">
    <property type="nucleotide sequence ID" value="NZ_RQVS01000001.1"/>
</dbReference>
<name>A0A3P3W7T5_9MICO</name>
<sequence length="364" mass="38655">MRLHDLAGLLRLSPSAEVPGHTDAADAPLRVAVECAGAVLEWSREAASGTLPMLTLLDLDDAHWLWQLIGDSAHARLLETAAHRAGLPAGGAELDIELNDELLLRLHRFAHGLWLRSWWPASTLDGIPVLDAALLDAELAALADELDDVLLDGGDDQTSLLLARSSPIEYARLAHSSEPEIARFAASALDALGYSLEEFSPAEVAERADYALAAGARTTPNEGMIAGFAEPNWQAVPAGLIDASERAVGWTLDIGGDVQLQVQAQLLPGGERLVAGIPVTVRGGGNDLGRGLLDAQGSAALHLDLSAAEAWLLTAEDLRVRLGYGAATEPPQLRDRIRTLAATRMRAEDALTLAAEREVAARDY</sequence>
<organism evidence="1 2">
    <name type="scientific">Gulosibacter macacae</name>
    <dbReference type="NCBI Taxonomy" id="2488791"/>
    <lineage>
        <taxon>Bacteria</taxon>
        <taxon>Bacillati</taxon>
        <taxon>Actinomycetota</taxon>
        <taxon>Actinomycetes</taxon>
        <taxon>Micrococcales</taxon>
        <taxon>Microbacteriaceae</taxon>
        <taxon>Gulosibacter</taxon>
    </lineage>
</organism>
<dbReference type="EMBL" id="RQVS01000001">
    <property type="protein sequence ID" value="RRJ88733.1"/>
    <property type="molecule type" value="Genomic_DNA"/>
</dbReference>
<accession>A0A3P3W7T5</accession>
<evidence type="ECO:0000313" key="1">
    <source>
        <dbReference type="EMBL" id="RRJ88733.1"/>
    </source>
</evidence>
<dbReference type="Proteomes" id="UP000274391">
    <property type="component" value="Unassembled WGS sequence"/>
</dbReference>
<keyword evidence="2" id="KW-1185">Reference proteome</keyword>
<dbReference type="OrthoDB" id="4954868at2"/>
<protein>
    <submittedName>
        <fullName evidence="1">Uncharacterized protein</fullName>
    </submittedName>
</protein>
<comment type="caution">
    <text evidence="1">The sequence shown here is derived from an EMBL/GenBank/DDBJ whole genome shotgun (WGS) entry which is preliminary data.</text>
</comment>
<proteinExistence type="predicted"/>
<evidence type="ECO:0000313" key="2">
    <source>
        <dbReference type="Proteomes" id="UP000274391"/>
    </source>
</evidence>
<reference evidence="1 2" key="1">
    <citation type="submission" date="2018-11" db="EMBL/GenBank/DDBJ databases">
        <title>YIM 102482-1 draft genome.</title>
        <authorList>
            <person name="Li G."/>
            <person name="Jiang Y."/>
        </authorList>
    </citation>
    <scope>NUCLEOTIDE SEQUENCE [LARGE SCALE GENOMIC DNA]</scope>
    <source>
        <strain evidence="1 2">YIM 102482-1</strain>
    </source>
</reference>
<gene>
    <name evidence="1" type="ORF">EG850_00890</name>
</gene>
<dbReference type="AlphaFoldDB" id="A0A3P3W7T5"/>